<dbReference type="GO" id="GO:0005524">
    <property type="term" value="F:ATP binding"/>
    <property type="evidence" value="ECO:0007669"/>
    <property type="project" value="InterPro"/>
</dbReference>
<dbReference type="EMBL" id="JAGFBS010000005">
    <property type="protein sequence ID" value="KAG6379365.1"/>
    <property type="molecule type" value="Genomic_DNA"/>
</dbReference>
<dbReference type="Pfam" id="PF07714">
    <property type="entry name" value="PK_Tyr_Ser-Thr"/>
    <property type="match status" value="1"/>
</dbReference>
<gene>
    <name evidence="2" type="ORF">JVT61DRAFT_11828</name>
</gene>
<keyword evidence="3" id="KW-1185">Reference proteome</keyword>
<evidence type="ECO:0000259" key="1">
    <source>
        <dbReference type="PROSITE" id="PS50011"/>
    </source>
</evidence>
<dbReference type="GO" id="GO:0004672">
    <property type="term" value="F:protein kinase activity"/>
    <property type="evidence" value="ECO:0007669"/>
    <property type="project" value="InterPro"/>
</dbReference>
<sequence>MIQVAVKSFRFHFKLGETESDTYENSSVGVQKRIRRELGIWRNLEHPNIVPFLGIAYGFGGQGHASLVSLWMANGSLQRFLGQHDDRLTNAHRLQLVRDRSVLRTRSFLTPLGILQLLDIANGLYYRMLWVISTDAYRMIIHHRA</sequence>
<dbReference type="InterPro" id="IPR001245">
    <property type="entry name" value="Ser-Thr/Tyr_kinase_cat_dom"/>
</dbReference>
<protein>
    <recommendedName>
        <fullName evidence="1">Protein kinase domain-containing protein</fullName>
    </recommendedName>
</protein>
<name>A0A8I2YWA0_9AGAM</name>
<dbReference type="InterPro" id="IPR011009">
    <property type="entry name" value="Kinase-like_dom_sf"/>
</dbReference>
<feature type="domain" description="Protein kinase" evidence="1">
    <location>
        <begin position="1"/>
        <end position="145"/>
    </location>
</feature>
<dbReference type="PROSITE" id="PS50011">
    <property type="entry name" value="PROTEIN_KINASE_DOM"/>
    <property type="match status" value="1"/>
</dbReference>
<dbReference type="SUPFAM" id="SSF56112">
    <property type="entry name" value="Protein kinase-like (PK-like)"/>
    <property type="match status" value="1"/>
</dbReference>
<comment type="caution">
    <text evidence="2">The sequence shown here is derived from an EMBL/GenBank/DDBJ whole genome shotgun (WGS) entry which is preliminary data.</text>
</comment>
<organism evidence="2 3">
    <name type="scientific">Boletus reticuloceps</name>
    <dbReference type="NCBI Taxonomy" id="495285"/>
    <lineage>
        <taxon>Eukaryota</taxon>
        <taxon>Fungi</taxon>
        <taxon>Dikarya</taxon>
        <taxon>Basidiomycota</taxon>
        <taxon>Agaricomycotina</taxon>
        <taxon>Agaricomycetes</taxon>
        <taxon>Agaricomycetidae</taxon>
        <taxon>Boletales</taxon>
        <taxon>Boletineae</taxon>
        <taxon>Boletaceae</taxon>
        <taxon>Boletoideae</taxon>
        <taxon>Boletus</taxon>
    </lineage>
</organism>
<accession>A0A8I2YWA0</accession>
<reference evidence="2" key="1">
    <citation type="submission" date="2021-03" db="EMBL/GenBank/DDBJ databases">
        <title>Evolutionary innovations through gain and loss of genes in the ectomycorrhizal Boletales.</title>
        <authorList>
            <person name="Wu G."/>
            <person name="Miyauchi S."/>
            <person name="Morin E."/>
            <person name="Yang Z.-L."/>
            <person name="Xu J."/>
            <person name="Martin F.M."/>
        </authorList>
    </citation>
    <scope>NUCLEOTIDE SEQUENCE</scope>
    <source>
        <strain evidence="2">BR01</strain>
    </source>
</reference>
<dbReference type="Proteomes" id="UP000683000">
    <property type="component" value="Unassembled WGS sequence"/>
</dbReference>
<evidence type="ECO:0000313" key="3">
    <source>
        <dbReference type="Proteomes" id="UP000683000"/>
    </source>
</evidence>
<evidence type="ECO:0000313" key="2">
    <source>
        <dbReference type="EMBL" id="KAG6379365.1"/>
    </source>
</evidence>
<dbReference type="Gene3D" id="1.10.510.10">
    <property type="entry name" value="Transferase(Phosphotransferase) domain 1"/>
    <property type="match status" value="1"/>
</dbReference>
<dbReference type="InterPro" id="IPR000719">
    <property type="entry name" value="Prot_kinase_dom"/>
</dbReference>
<proteinExistence type="predicted"/>
<dbReference type="OrthoDB" id="2683818at2759"/>
<dbReference type="AlphaFoldDB" id="A0A8I2YWA0"/>